<dbReference type="Gene3D" id="2.170.130.10">
    <property type="entry name" value="TonB-dependent receptor, plug domain"/>
    <property type="match status" value="1"/>
</dbReference>
<dbReference type="AlphaFoldDB" id="A0A845ABF0"/>
<keyword evidence="2 4" id="KW-0472">Membrane</keyword>
<comment type="similarity">
    <text evidence="4">Belongs to the TonB-dependent receptor family.</text>
</comment>
<keyword evidence="8" id="KW-0675">Receptor</keyword>
<gene>
    <name evidence="8" type="ORF">GRI58_01880</name>
</gene>
<keyword evidence="5" id="KW-0732">Signal</keyword>
<evidence type="ECO:0000256" key="2">
    <source>
        <dbReference type="ARBA" id="ARBA00023136"/>
    </source>
</evidence>
<comment type="subcellular location">
    <subcellularLocation>
        <location evidence="1 4">Cell outer membrane</location>
    </subcellularLocation>
</comment>
<evidence type="ECO:0000256" key="4">
    <source>
        <dbReference type="RuleBase" id="RU003357"/>
    </source>
</evidence>
<comment type="caution">
    <text evidence="8">The sequence shown here is derived from an EMBL/GenBank/DDBJ whole genome shotgun (WGS) entry which is preliminary data.</text>
</comment>
<organism evidence="8 9">
    <name type="scientific">Qipengyuania algicida</name>
    <dbReference type="NCBI Taxonomy" id="1836209"/>
    <lineage>
        <taxon>Bacteria</taxon>
        <taxon>Pseudomonadati</taxon>
        <taxon>Pseudomonadota</taxon>
        <taxon>Alphaproteobacteria</taxon>
        <taxon>Sphingomonadales</taxon>
        <taxon>Erythrobacteraceae</taxon>
        <taxon>Qipengyuania</taxon>
    </lineage>
</organism>
<dbReference type="GO" id="GO:0009279">
    <property type="term" value="C:cell outer membrane"/>
    <property type="evidence" value="ECO:0007669"/>
    <property type="project" value="UniProtKB-SubCell"/>
</dbReference>
<feature type="signal peptide" evidence="5">
    <location>
        <begin position="1"/>
        <end position="32"/>
    </location>
</feature>
<dbReference type="PANTHER" id="PTHR47234:SF2">
    <property type="entry name" value="TONB-DEPENDENT RECEPTOR"/>
    <property type="match status" value="1"/>
</dbReference>
<evidence type="ECO:0000256" key="3">
    <source>
        <dbReference type="ARBA" id="ARBA00023237"/>
    </source>
</evidence>
<dbReference type="Pfam" id="PF07715">
    <property type="entry name" value="Plug"/>
    <property type="match status" value="1"/>
</dbReference>
<evidence type="ECO:0000313" key="8">
    <source>
        <dbReference type="EMBL" id="MXP27570.1"/>
    </source>
</evidence>
<dbReference type="InterPro" id="IPR000531">
    <property type="entry name" value="Beta-barrel_TonB"/>
</dbReference>
<keyword evidence="4" id="KW-0798">TonB box</keyword>
<keyword evidence="9" id="KW-1185">Reference proteome</keyword>
<evidence type="ECO:0000259" key="6">
    <source>
        <dbReference type="Pfam" id="PF00593"/>
    </source>
</evidence>
<feature type="domain" description="TonB-dependent receptor plug" evidence="7">
    <location>
        <begin position="84"/>
        <end position="203"/>
    </location>
</feature>
<dbReference type="Gene3D" id="2.40.170.20">
    <property type="entry name" value="TonB-dependent receptor, beta-barrel domain"/>
    <property type="match status" value="1"/>
</dbReference>
<dbReference type="InterPro" id="IPR036942">
    <property type="entry name" value="Beta-barrel_TonB_sf"/>
</dbReference>
<dbReference type="PROSITE" id="PS51257">
    <property type="entry name" value="PROKAR_LIPOPROTEIN"/>
    <property type="match status" value="1"/>
</dbReference>
<evidence type="ECO:0000259" key="7">
    <source>
        <dbReference type="Pfam" id="PF07715"/>
    </source>
</evidence>
<evidence type="ECO:0000313" key="9">
    <source>
        <dbReference type="Proteomes" id="UP000439780"/>
    </source>
</evidence>
<feature type="domain" description="TonB-dependent receptor-like beta-barrel" evidence="6">
    <location>
        <begin position="456"/>
        <end position="997"/>
    </location>
</feature>
<dbReference type="Proteomes" id="UP000439780">
    <property type="component" value="Unassembled WGS sequence"/>
</dbReference>
<evidence type="ECO:0000256" key="5">
    <source>
        <dbReference type="SAM" id="SignalP"/>
    </source>
</evidence>
<dbReference type="InterPro" id="IPR037066">
    <property type="entry name" value="Plug_dom_sf"/>
</dbReference>
<dbReference type="OrthoDB" id="7051241at2"/>
<proteinExistence type="inferred from homology"/>
<dbReference type="PANTHER" id="PTHR47234">
    <property type="match status" value="1"/>
</dbReference>
<reference evidence="8 9" key="1">
    <citation type="submission" date="2019-12" db="EMBL/GenBank/DDBJ databases">
        <title>Genomic-based taxomic classification of the family Erythrobacteraceae.</title>
        <authorList>
            <person name="Xu L."/>
        </authorList>
    </citation>
    <scope>NUCLEOTIDE SEQUENCE [LARGE SCALE GENOMIC DNA]</scope>
    <source>
        <strain evidence="8 9">KEMB 9005-328</strain>
    </source>
</reference>
<dbReference type="InterPro" id="IPR012910">
    <property type="entry name" value="Plug_dom"/>
</dbReference>
<feature type="chain" id="PRO_5032928927" evidence="5">
    <location>
        <begin position="33"/>
        <end position="1031"/>
    </location>
</feature>
<keyword evidence="3" id="KW-0998">Cell outer membrane</keyword>
<evidence type="ECO:0000256" key="1">
    <source>
        <dbReference type="ARBA" id="ARBA00004442"/>
    </source>
</evidence>
<protein>
    <submittedName>
        <fullName evidence="8">TonB-dependent receptor</fullName>
    </submittedName>
</protein>
<accession>A0A845ABF0</accession>
<dbReference type="Pfam" id="PF00593">
    <property type="entry name" value="TonB_dep_Rec_b-barrel"/>
    <property type="match status" value="1"/>
</dbReference>
<name>A0A845ABF0_9SPHN</name>
<dbReference type="SUPFAM" id="SSF56935">
    <property type="entry name" value="Porins"/>
    <property type="match status" value="1"/>
</dbReference>
<dbReference type="EMBL" id="WTYA01000001">
    <property type="protein sequence ID" value="MXP27570.1"/>
    <property type="molecule type" value="Genomic_DNA"/>
</dbReference>
<sequence length="1031" mass="109553">MQNSWKSNHFVRASLFAGTGLLAMACATPGQAQTASSAPDQTQCQTVNADGTCADTTVANSAPTAAQGEAIIVTGSRLKQADITTQPTQTVTGTTLSNRGYTNIGQALTDLPTFGAPGNSAAGPQGSFGAGQTFVNMYDLGAQRTLALVNGNRFVSSGSSSIFGSVQGSPVDLGQIAPDLVDHIDVVSVGGAPIYGSDAIAGTVNVILKKDYQGLSVSGSYGLAEAGDAPDYNVSLLAGTNFDGGRGNVTVNVFYDHQTGLATSARATTDGSKIFNGTDPSGTYTYARFNGGLHYSVFTNTGMPMVEDYLPVTGGSAASAITNASGQALYFSQDGHLIPYNSGTALANGITEAGGDGFAIGDYGNLLANNQRIQGTLLTNYEFSDHLRFHGEFWIGRSKASNISDQPFYNTWLFAGAGDVNGNLILSSDNPFLSAADQQAIKSSLAAAGQPTDTFYLARANTDLATGAFTTTTDLYRGVAGLDGDFSVGSHNFTWEASVNYGRTDSTTDSREVVNQNYYNALDAVTDASGNIVCRPGYTNAAIATFSSNCAPLDIFGYKNESQAAIDYITAPARTKQVDTQLDIIADVKGDVVHLPGGDVQFVLGYEHRRESQSFDPGAFYLGELQSDGSYQQYGNSTHIAPVSGSYTTNEGFGELTIPLVSPDMNVSFIHSLQLHGAARYTDNSVAGGSWSYTGGATFSPIRDITFRGNYTQSFRSPSITELFAPTSGVFETANDPCDARYIDSGPNPTQRAANCAAAGLPADFQSNIVDYTAKGTSGGNPGLQNELAKSWTAGAVIAPRFLPGLQISSDYVSINITNEIASPGVTSLLNACYDSTNYPNAPACSTFTRDSTGQITNFEDSYANIALENFRALQSSLDYTLPLERLGLPESAGALKLSANWLHTYRHYYKVGSDDVTHVLNNLADPKDAVQGNIDWATKHFDWLWQGTYYGPTQVDPDAGAGTYEYPRISPYWMFNTSVGIKANEHFTLRLMVNNIFDKGIPAPYTSYSSNKYFDALMGRYFRINAKVTF</sequence>